<dbReference type="Gene3D" id="1.20.58.90">
    <property type="match status" value="1"/>
</dbReference>
<dbReference type="EMBL" id="CP083803">
    <property type="protein sequence ID" value="UXZ43126.1"/>
    <property type="molecule type" value="Genomic_DNA"/>
</dbReference>
<dbReference type="RefSeq" id="WP_023630364.1">
    <property type="nucleotide sequence ID" value="NZ_CATKPM010000070.1"/>
</dbReference>
<dbReference type="EMBL" id="FOEQ01000005">
    <property type="protein sequence ID" value="SER03010.1"/>
    <property type="molecule type" value="Genomic_DNA"/>
</dbReference>
<evidence type="ECO:0000313" key="5">
    <source>
        <dbReference type="Proteomes" id="UP001329505"/>
    </source>
</evidence>
<accession>A0A1H9KV46</accession>
<dbReference type="Proteomes" id="UP001329505">
    <property type="component" value="Unassembled WGS sequence"/>
</dbReference>
<evidence type="ECO:0000313" key="4">
    <source>
        <dbReference type="Proteomes" id="UP000199221"/>
    </source>
</evidence>
<proteinExistence type="predicted"/>
<dbReference type="Pfam" id="PF09392">
    <property type="entry name" value="T3SS_needle_F"/>
    <property type="match status" value="1"/>
</dbReference>
<name>A0A1H9KV46_9PSED</name>
<keyword evidence="5" id="KW-1185">Reference proteome</keyword>
<dbReference type="GO" id="GO:0015031">
    <property type="term" value="P:protein transport"/>
    <property type="evidence" value="ECO:0007669"/>
    <property type="project" value="InterPro"/>
</dbReference>
<dbReference type="KEGG" id="pmos:O165_013610"/>
<dbReference type="InterPro" id="IPR037203">
    <property type="entry name" value="T3SS_needle-like_sf"/>
</dbReference>
<organism evidence="2 4">
    <name type="scientific">Pseudomonas soli</name>
    <dbReference type="NCBI Taxonomy" id="1306993"/>
    <lineage>
        <taxon>Bacteria</taxon>
        <taxon>Pseudomonadati</taxon>
        <taxon>Pseudomonadota</taxon>
        <taxon>Gammaproteobacteria</taxon>
        <taxon>Pseudomonadales</taxon>
        <taxon>Pseudomonadaceae</taxon>
        <taxon>Pseudomonas</taxon>
    </lineage>
</organism>
<gene>
    <name evidence="3" type="ORF">K7K07_13670</name>
    <name evidence="2" type="ORF">SAMN05216230_105108</name>
    <name evidence="1" type="ORF">V0R55_06710</name>
</gene>
<protein>
    <submittedName>
        <fullName evidence="1">EscF/YscF/HrpA family type III secretion system needle major subunit</fullName>
    </submittedName>
    <submittedName>
        <fullName evidence="2">Type III secretion protein F</fullName>
    </submittedName>
</protein>
<dbReference type="InterPro" id="IPR021123">
    <property type="entry name" value="T3SS_needle-like"/>
</dbReference>
<dbReference type="SUPFAM" id="SSF140129">
    <property type="entry name" value="MxiH-like"/>
    <property type="match status" value="1"/>
</dbReference>
<sequence length="86" mass="9557">MTGISSGFHDGTSNTMDMVHEGMVRQAREANKAVLESLSKLNEKSDDPALLADMRHRSNIWSNVFQVDATLGQTFKNTISSILQKF</sequence>
<reference evidence="3" key="2">
    <citation type="submission" date="2021-08" db="EMBL/GenBank/DDBJ databases">
        <authorList>
            <person name="Yaryura P.M."/>
            <person name="Bianco M.I."/>
            <person name="Morais C."/>
            <person name="Setubal J.C."/>
        </authorList>
    </citation>
    <scope>NUCLEOTIDE SEQUENCE</scope>
    <source>
        <strain evidence="3">AP1</strain>
    </source>
</reference>
<dbReference type="Proteomes" id="UP000199221">
    <property type="component" value="Unassembled WGS sequence"/>
</dbReference>
<dbReference type="Proteomes" id="UP001209279">
    <property type="component" value="Chromosome"/>
</dbReference>
<evidence type="ECO:0000313" key="2">
    <source>
        <dbReference type="EMBL" id="SER03010.1"/>
    </source>
</evidence>
<dbReference type="EMBL" id="JAZDQQ010000004">
    <property type="protein sequence ID" value="MEE1879847.1"/>
    <property type="molecule type" value="Genomic_DNA"/>
</dbReference>
<dbReference type="AlphaFoldDB" id="A0A1H9KV46"/>
<reference evidence="1 5" key="3">
    <citation type="submission" date="2024-01" db="EMBL/GenBank/DDBJ databases">
        <title>Unpublished Manusciprt.</title>
        <authorList>
            <person name="Duman M."/>
            <person name="Valdes E.G."/>
            <person name="Ajmi N."/>
            <person name="Altun S."/>
            <person name="Saticioglu I.B."/>
        </authorList>
    </citation>
    <scope>NUCLEOTIDE SEQUENCE [LARGE SCALE GENOMIC DNA]</scope>
    <source>
        <strain evidence="1 5">139P</strain>
    </source>
</reference>
<reference evidence="2 4" key="1">
    <citation type="submission" date="2016-10" db="EMBL/GenBank/DDBJ databases">
        <authorList>
            <person name="de Groot N.N."/>
        </authorList>
    </citation>
    <scope>NUCLEOTIDE SEQUENCE [LARGE SCALE GENOMIC DNA]</scope>
    <source>
        <strain evidence="2 4">LMG 27941</strain>
    </source>
</reference>
<evidence type="ECO:0000313" key="1">
    <source>
        <dbReference type="EMBL" id="MEE1879847.1"/>
    </source>
</evidence>
<evidence type="ECO:0000313" key="3">
    <source>
        <dbReference type="EMBL" id="UXZ43126.1"/>
    </source>
</evidence>